<evidence type="ECO:0000256" key="2">
    <source>
        <dbReference type="ARBA" id="ARBA00022670"/>
    </source>
</evidence>
<gene>
    <name evidence="5" type="ORF">TorRG33x02_292040</name>
</gene>
<dbReference type="Pfam" id="PF02902">
    <property type="entry name" value="Peptidase_C48"/>
    <property type="match status" value="1"/>
</dbReference>
<evidence type="ECO:0000259" key="4">
    <source>
        <dbReference type="PROSITE" id="PS50600"/>
    </source>
</evidence>
<dbReference type="SUPFAM" id="SSF54001">
    <property type="entry name" value="Cysteine proteinases"/>
    <property type="match status" value="1"/>
</dbReference>
<evidence type="ECO:0000256" key="3">
    <source>
        <dbReference type="ARBA" id="ARBA00022801"/>
    </source>
</evidence>
<evidence type="ECO:0000313" key="5">
    <source>
        <dbReference type="EMBL" id="PON58069.1"/>
    </source>
</evidence>
<comment type="similarity">
    <text evidence="1">Belongs to the peptidase C48 family.</text>
</comment>
<dbReference type="OrthoDB" id="1194492at2759"/>
<comment type="caution">
    <text evidence="5">The sequence shown here is derived from an EMBL/GenBank/DDBJ whole genome shotgun (WGS) entry which is preliminary data.</text>
</comment>
<organism evidence="5 6">
    <name type="scientific">Trema orientale</name>
    <name type="common">Charcoal tree</name>
    <name type="synonym">Celtis orientalis</name>
    <dbReference type="NCBI Taxonomy" id="63057"/>
    <lineage>
        <taxon>Eukaryota</taxon>
        <taxon>Viridiplantae</taxon>
        <taxon>Streptophyta</taxon>
        <taxon>Embryophyta</taxon>
        <taxon>Tracheophyta</taxon>
        <taxon>Spermatophyta</taxon>
        <taxon>Magnoliopsida</taxon>
        <taxon>eudicotyledons</taxon>
        <taxon>Gunneridae</taxon>
        <taxon>Pentapetalae</taxon>
        <taxon>rosids</taxon>
        <taxon>fabids</taxon>
        <taxon>Rosales</taxon>
        <taxon>Cannabaceae</taxon>
        <taxon>Trema</taxon>
    </lineage>
</organism>
<dbReference type="GO" id="GO:0006508">
    <property type="term" value="P:proteolysis"/>
    <property type="evidence" value="ECO:0007669"/>
    <property type="project" value="UniProtKB-KW"/>
</dbReference>
<evidence type="ECO:0000313" key="6">
    <source>
        <dbReference type="Proteomes" id="UP000237000"/>
    </source>
</evidence>
<dbReference type="InParanoid" id="A0A2P5CAI6"/>
<keyword evidence="2 5" id="KW-0645">Protease</keyword>
<feature type="domain" description="Ubiquitin-like protease family profile" evidence="4">
    <location>
        <begin position="1"/>
        <end position="135"/>
    </location>
</feature>
<protein>
    <submittedName>
        <fullName evidence="5">Ulp1 protease family, C-terminal catalytic domain containing protein</fullName>
    </submittedName>
</protein>
<dbReference type="PANTHER" id="PTHR31470">
    <property type="entry name" value="CYSTEINE PROTEINASES SUPERFAMILY PROTEIN-RELATED-RELATED"/>
    <property type="match status" value="1"/>
</dbReference>
<dbReference type="AlphaFoldDB" id="A0A2P5CAI6"/>
<keyword evidence="6" id="KW-1185">Reference proteome</keyword>
<dbReference type="Proteomes" id="UP000237000">
    <property type="component" value="Unassembled WGS sequence"/>
</dbReference>
<dbReference type="InterPro" id="IPR003653">
    <property type="entry name" value="Peptidase_C48_C"/>
</dbReference>
<sequence>MEDIIVEYILGYYMHCNTPWIDVDHVLMPVHVDSMEHWILVHFDVHNRCLNIFYSLQGKLNEGKALRTIKRFSFLLPYFLELVGFFSARKDLNLSSEFYANKKPTDPLEVYMVEGLPEQQLNDCGVFVIAYAEYFIHGMLDELKKNFQVQNYRNKLSLELYMHGKKKQIKGYESDFDFKGRLSKKMKNTKT</sequence>
<dbReference type="PROSITE" id="PS50600">
    <property type="entry name" value="ULP_PROTEASE"/>
    <property type="match status" value="1"/>
</dbReference>
<dbReference type="Gene3D" id="3.40.395.10">
    <property type="entry name" value="Adenoviral Proteinase, Chain A"/>
    <property type="match status" value="1"/>
</dbReference>
<reference evidence="6" key="1">
    <citation type="submission" date="2016-06" db="EMBL/GenBank/DDBJ databases">
        <title>Parallel loss of symbiosis genes in relatives of nitrogen-fixing non-legume Parasponia.</title>
        <authorList>
            <person name="Van Velzen R."/>
            <person name="Holmer R."/>
            <person name="Bu F."/>
            <person name="Rutten L."/>
            <person name="Van Zeijl A."/>
            <person name="Liu W."/>
            <person name="Santuari L."/>
            <person name="Cao Q."/>
            <person name="Sharma T."/>
            <person name="Shen D."/>
            <person name="Roswanjaya Y."/>
            <person name="Wardhani T."/>
            <person name="Kalhor M.S."/>
            <person name="Jansen J."/>
            <person name="Van den Hoogen J."/>
            <person name="Gungor B."/>
            <person name="Hartog M."/>
            <person name="Hontelez J."/>
            <person name="Verver J."/>
            <person name="Yang W.-C."/>
            <person name="Schijlen E."/>
            <person name="Repin R."/>
            <person name="Schilthuizen M."/>
            <person name="Schranz E."/>
            <person name="Heidstra R."/>
            <person name="Miyata K."/>
            <person name="Fedorova E."/>
            <person name="Kohlen W."/>
            <person name="Bisseling T."/>
            <person name="Smit S."/>
            <person name="Geurts R."/>
        </authorList>
    </citation>
    <scope>NUCLEOTIDE SEQUENCE [LARGE SCALE GENOMIC DNA]</scope>
    <source>
        <strain evidence="6">cv. RG33-2</strain>
    </source>
</reference>
<dbReference type="EMBL" id="JXTC01000390">
    <property type="protein sequence ID" value="PON58069.1"/>
    <property type="molecule type" value="Genomic_DNA"/>
</dbReference>
<name>A0A2P5CAI6_TREOI</name>
<accession>A0A2P5CAI6</accession>
<proteinExistence type="inferred from homology"/>
<dbReference type="GO" id="GO:0008234">
    <property type="term" value="F:cysteine-type peptidase activity"/>
    <property type="evidence" value="ECO:0007669"/>
    <property type="project" value="InterPro"/>
</dbReference>
<evidence type="ECO:0000256" key="1">
    <source>
        <dbReference type="ARBA" id="ARBA00005234"/>
    </source>
</evidence>
<dbReference type="InterPro" id="IPR038765">
    <property type="entry name" value="Papain-like_cys_pep_sf"/>
</dbReference>
<keyword evidence="3" id="KW-0378">Hydrolase</keyword>
<dbReference type="PANTHER" id="PTHR31470:SF53">
    <property type="entry name" value="CYSTEINE PROTEINASES SUPERFAMILY PROTEIN-RELATED"/>
    <property type="match status" value="1"/>
</dbReference>